<keyword evidence="2" id="KW-0812">Transmembrane</keyword>
<evidence type="ECO:0000256" key="1">
    <source>
        <dbReference type="SAM" id="MobiDB-lite"/>
    </source>
</evidence>
<evidence type="ECO:0000256" key="2">
    <source>
        <dbReference type="SAM" id="Phobius"/>
    </source>
</evidence>
<keyword evidence="2" id="KW-0472">Membrane</keyword>
<gene>
    <name evidence="3" type="ORF">SOCG_04077</name>
</gene>
<dbReference type="RefSeq" id="XP_013020373.1">
    <property type="nucleotide sequence ID" value="XM_013164919.1"/>
</dbReference>
<dbReference type="EMBL" id="KE503208">
    <property type="protein sequence ID" value="EPX70881.1"/>
    <property type="molecule type" value="Genomic_DNA"/>
</dbReference>
<feature type="transmembrane region" description="Helical" evidence="2">
    <location>
        <begin position="148"/>
        <end position="167"/>
    </location>
</feature>
<evidence type="ECO:0000313" key="4">
    <source>
        <dbReference type="Proteomes" id="UP000016088"/>
    </source>
</evidence>
<name>S9PNP4_SCHOY</name>
<proteinExistence type="predicted"/>
<protein>
    <submittedName>
        <fullName evidence="3">Uncharacterized protein</fullName>
    </submittedName>
</protein>
<feature type="region of interest" description="Disordered" evidence="1">
    <location>
        <begin position="242"/>
        <end position="266"/>
    </location>
</feature>
<dbReference type="AlphaFoldDB" id="S9PNP4"/>
<feature type="transmembrane region" description="Helical" evidence="2">
    <location>
        <begin position="179"/>
        <end position="197"/>
    </location>
</feature>
<keyword evidence="2" id="KW-1133">Transmembrane helix</keyword>
<dbReference type="VEuPathDB" id="FungiDB:SOCG_04077"/>
<accession>S9PNP4</accession>
<dbReference type="HOGENOM" id="CLU_079136_0_0_1"/>
<keyword evidence="4" id="KW-1185">Reference proteome</keyword>
<dbReference type="GeneID" id="25033041"/>
<feature type="transmembrane region" description="Helical" evidence="2">
    <location>
        <begin position="78"/>
        <end position="101"/>
    </location>
</feature>
<dbReference type="Proteomes" id="UP000016088">
    <property type="component" value="Unassembled WGS sequence"/>
</dbReference>
<sequence length="266" mass="29706">MKNKYTPVSDSDDSFKVLNDEKSDARSLDGSGTPPPYSAPNKFFDLEMADGSAQHSAQESTNITGSNSTYSKWVSANIFFFFASFEYIGAYGILLVMFFYFKVPVRTQDFWGLFGGFIGAISLFLYSMSQFPKEWFKQTGRVLSNLCVAVICTASLDVTCYSVYYFVKKIIEFEKMNDIAFYGVCIVNAAVFVLFWSTDTRQFRIFIADLGNGMGNMVNAIGNGADVIGNGIRNAANYFRPTDPENEAPRNEEIELQPLAEQSAEV</sequence>
<feature type="transmembrane region" description="Helical" evidence="2">
    <location>
        <begin position="110"/>
        <end position="128"/>
    </location>
</feature>
<evidence type="ECO:0000313" key="3">
    <source>
        <dbReference type="EMBL" id="EPX70881.1"/>
    </source>
</evidence>
<reference evidence="3 4" key="1">
    <citation type="journal article" date="2011" name="Science">
        <title>Comparative functional genomics of the fission yeasts.</title>
        <authorList>
            <person name="Rhind N."/>
            <person name="Chen Z."/>
            <person name="Yassour M."/>
            <person name="Thompson D.A."/>
            <person name="Haas B.J."/>
            <person name="Habib N."/>
            <person name="Wapinski I."/>
            <person name="Roy S."/>
            <person name="Lin M.F."/>
            <person name="Heiman D.I."/>
            <person name="Young S.K."/>
            <person name="Furuya K."/>
            <person name="Guo Y."/>
            <person name="Pidoux A."/>
            <person name="Chen H.M."/>
            <person name="Robbertse B."/>
            <person name="Goldberg J.M."/>
            <person name="Aoki K."/>
            <person name="Bayne E.H."/>
            <person name="Berlin A.M."/>
            <person name="Desjardins C.A."/>
            <person name="Dobbs E."/>
            <person name="Dukaj L."/>
            <person name="Fan L."/>
            <person name="FitzGerald M.G."/>
            <person name="French C."/>
            <person name="Gujja S."/>
            <person name="Hansen K."/>
            <person name="Keifenheim D."/>
            <person name="Levin J.Z."/>
            <person name="Mosher R.A."/>
            <person name="Mueller C.A."/>
            <person name="Pfiffner J."/>
            <person name="Priest M."/>
            <person name="Russ C."/>
            <person name="Smialowska A."/>
            <person name="Swoboda P."/>
            <person name="Sykes S.M."/>
            <person name="Vaughn M."/>
            <person name="Vengrova S."/>
            <person name="Yoder R."/>
            <person name="Zeng Q."/>
            <person name="Allshire R."/>
            <person name="Baulcombe D."/>
            <person name="Birren B.W."/>
            <person name="Brown W."/>
            <person name="Ekwall K."/>
            <person name="Kellis M."/>
            <person name="Leatherwood J."/>
            <person name="Levin H."/>
            <person name="Margalit H."/>
            <person name="Martienssen R."/>
            <person name="Nieduszynski C.A."/>
            <person name="Spatafora J.W."/>
            <person name="Friedman N."/>
            <person name="Dalgaard J.Z."/>
            <person name="Baumann P."/>
            <person name="Niki H."/>
            <person name="Regev A."/>
            <person name="Nusbaum C."/>
        </authorList>
    </citation>
    <scope>NUCLEOTIDE SEQUENCE [LARGE SCALE GENOMIC DNA]</scope>
    <source>
        <strain evidence="4">yFS286</strain>
    </source>
</reference>
<organism evidence="3 4">
    <name type="scientific">Schizosaccharomyces octosporus (strain yFS286)</name>
    <name type="common">Fission yeast</name>
    <name type="synonym">Octosporomyces octosporus</name>
    <dbReference type="NCBI Taxonomy" id="483514"/>
    <lineage>
        <taxon>Eukaryota</taxon>
        <taxon>Fungi</taxon>
        <taxon>Dikarya</taxon>
        <taxon>Ascomycota</taxon>
        <taxon>Taphrinomycotina</taxon>
        <taxon>Schizosaccharomycetes</taxon>
        <taxon>Schizosaccharomycetales</taxon>
        <taxon>Schizosaccharomycetaceae</taxon>
        <taxon>Schizosaccharomyces</taxon>
    </lineage>
</organism>